<dbReference type="PANTHER" id="PTHR12469">
    <property type="entry name" value="PROTEIN EMI5 HOMOLOG, MITOCHONDRIAL"/>
    <property type="match status" value="1"/>
</dbReference>
<comment type="caution">
    <text evidence="4">The sequence shown here is derived from an EMBL/GenBank/DDBJ whole genome shotgun (WGS) entry which is preliminary data.</text>
</comment>
<dbReference type="OrthoDB" id="9807264at2"/>
<name>A0A501XJ48_9SPHN</name>
<evidence type="ECO:0000256" key="1">
    <source>
        <dbReference type="ARBA" id="ARBA00008571"/>
    </source>
</evidence>
<evidence type="ECO:0000313" key="4">
    <source>
        <dbReference type="EMBL" id="TPE60580.1"/>
    </source>
</evidence>
<evidence type="ECO:0000256" key="3">
    <source>
        <dbReference type="ARBA" id="ARBA00023186"/>
    </source>
</evidence>
<dbReference type="SUPFAM" id="SSF109910">
    <property type="entry name" value="YgfY-like"/>
    <property type="match status" value="1"/>
</dbReference>
<dbReference type="EMBL" id="VFSU01000026">
    <property type="protein sequence ID" value="TPE60580.1"/>
    <property type="molecule type" value="Genomic_DNA"/>
</dbReference>
<accession>A0A501XJ48</accession>
<dbReference type="RefSeq" id="WP_140928516.1">
    <property type="nucleotide sequence ID" value="NZ_VFSU01000026.1"/>
</dbReference>
<dbReference type="AlphaFoldDB" id="A0A501XJ48"/>
<keyword evidence="3" id="KW-0143">Chaperone</keyword>
<dbReference type="Gene3D" id="1.10.150.250">
    <property type="entry name" value="Flavinator of succinate dehydrogenase"/>
    <property type="match status" value="1"/>
</dbReference>
<evidence type="ECO:0000256" key="2">
    <source>
        <dbReference type="ARBA" id="ARBA00019418"/>
    </source>
</evidence>
<protein>
    <recommendedName>
        <fullName evidence="2">FAD assembly factor SdhE</fullName>
    </recommendedName>
</protein>
<dbReference type="InterPro" id="IPR005631">
    <property type="entry name" value="SDH"/>
</dbReference>
<dbReference type="PANTHER" id="PTHR12469:SF2">
    <property type="entry name" value="SUCCINATE DEHYDROGENASE ASSEMBLY FACTOR 2, MITOCHONDRIAL"/>
    <property type="match status" value="1"/>
</dbReference>
<dbReference type="GO" id="GO:0006099">
    <property type="term" value="P:tricarboxylic acid cycle"/>
    <property type="evidence" value="ECO:0007669"/>
    <property type="project" value="TreeGrafter"/>
</dbReference>
<keyword evidence="5" id="KW-1185">Reference proteome</keyword>
<sequence length="89" mass="10279">MDAEAWRKRTLWRATHRGIKEADMLVGGFAERWVDEMDADGRVWLEALLEEQDVDILAWAFGAAEVPAHLAGPWMQRLMAKDYLKLVPR</sequence>
<reference evidence="4 5" key="1">
    <citation type="submission" date="2019-06" db="EMBL/GenBank/DDBJ databases">
        <authorList>
            <person name="Lee I."/>
            <person name="Jang G.I."/>
            <person name="Hwang C.Y."/>
        </authorList>
    </citation>
    <scope>NUCLEOTIDE SEQUENCE [LARGE SCALE GENOMIC DNA]</scope>
    <source>
        <strain evidence="4 5">PAMC 28131</strain>
    </source>
</reference>
<evidence type="ECO:0000313" key="5">
    <source>
        <dbReference type="Proteomes" id="UP000319897"/>
    </source>
</evidence>
<organism evidence="4 5">
    <name type="scientific">Sandaracinobacter neustonicus</name>
    <dbReference type="NCBI Taxonomy" id="1715348"/>
    <lineage>
        <taxon>Bacteria</taxon>
        <taxon>Pseudomonadati</taxon>
        <taxon>Pseudomonadota</taxon>
        <taxon>Alphaproteobacteria</taxon>
        <taxon>Sphingomonadales</taxon>
        <taxon>Sphingosinicellaceae</taxon>
        <taxon>Sandaracinobacter</taxon>
    </lineage>
</organism>
<comment type="similarity">
    <text evidence="1">Belongs to the SdhE FAD assembly factor family.</text>
</comment>
<gene>
    <name evidence="4" type="ORF">FJQ54_11340</name>
</gene>
<dbReference type="InterPro" id="IPR036714">
    <property type="entry name" value="SDH_sf"/>
</dbReference>
<proteinExistence type="inferred from homology"/>
<dbReference type="Pfam" id="PF03937">
    <property type="entry name" value="Sdh5"/>
    <property type="match status" value="1"/>
</dbReference>
<dbReference type="Proteomes" id="UP000319897">
    <property type="component" value="Unassembled WGS sequence"/>
</dbReference>